<dbReference type="SUPFAM" id="SSF53649">
    <property type="entry name" value="Alkaline phosphatase-like"/>
    <property type="match status" value="1"/>
</dbReference>
<dbReference type="InterPro" id="IPR000917">
    <property type="entry name" value="Sulfatase_N"/>
</dbReference>
<dbReference type="AlphaFoldDB" id="A0A2D1U236"/>
<dbReference type="GO" id="GO:0046872">
    <property type="term" value="F:metal ion binding"/>
    <property type="evidence" value="ECO:0007669"/>
    <property type="project" value="UniProtKB-KW"/>
</dbReference>
<dbReference type="InterPro" id="IPR024607">
    <property type="entry name" value="Sulfatase_CS"/>
</dbReference>
<dbReference type="KEGG" id="pgs:CPT03_03935"/>
<feature type="domain" description="Sulfatase N-terminal" evidence="6">
    <location>
        <begin position="29"/>
        <end position="384"/>
    </location>
</feature>
<sequence>MSNHNLIKIIAFLLFTNLTAVAQQNPKKPNIIYIYADDMGYGEIGPYGQKQIKTPNLDRMAKEGIKFTQHYTSTPVCAPARCMLMTGKHGGHSYIRGNYEMGDFTDENEGGQMPLPEGIFTLPKMLKSVGYSTGIIGKWGLGMPFNTGDPNKQGFDYVYGFLDQKQAHNHYPTHLWENGKKDMLNNPYVFMHKNIDSAKAKDADYDNFIGKDYAGAKFTEKSLKFIDDHKNKPFFLYIPFTIPHVGLQAPTEYVNQYIGKFPGEHPYYGQQGYNPSKYPLSTYAAMITYLDHQIGVIIDKVKALGLDNNTIIMFSSDNGATFNGGVQAKYFNSLAGLRGFKMDLFEGGIREPFIARWPGKIKANSVSDLISVQFDMMATFAEISGGKANNTDGISLLPTLLGNIKAQKPREYIYFEYPENGGQVAIRMGNWKGLRLNVRKNIDSPWMLFNLKDDFAETTDVSAQHPEIIAKFKLIQIKEHQNSHINDWEFLNSKMVKK</sequence>
<protein>
    <submittedName>
        <fullName evidence="7">N-acetylgalactosamine-6-sulfatase</fullName>
    </submittedName>
</protein>
<dbReference type="InterPro" id="IPR017850">
    <property type="entry name" value="Alkaline_phosphatase_core_sf"/>
</dbReference>
<keyword evidence="4" id="KW-0106">Calcium</keyword>
<dbReference type="EMBL" id="CP024091">
    <property type="protein sequence ID" value="ATP55677.1"/>
    <property type="molecule type" value="Genomic_DNA"/>
</dbReference>
<gene>
    <name evidence="7" type="ORF">CPT03_03935</name>
</gene>
<accession>A0A2D1U236</accession>
<keyword evidence="5" id="KW-0732">Signal</keyword>
<proteinExistence type="inferred from homology"/>
<dbReference type="InterPro" id="IPR050738">
    <property type="entry name" value="Sulfatase"/>
</dbReference>
<evidence type="ECO:0000313" key="7">
    <source>
        <dbReference type="EMBL" id="ATP55677.1"/>
    </source>
</evidence>
<dbReference type="PANTHER" id="PTHR42693:SF53">
    <property type="entry name" value="ENDO-4-O-SULFATASE"/>
    <property type="match status" value="1"/>
</dbReference>
<dbReference type="Pfam" id="PF00884">
    <property type="entry name" value="Sulfatase"/>
    <property type="match status" value="1"/>
</dbReference>
<dbReference type="OrthoDB" id="9764377at2"/>
<evidence type="ECO:0000256" key="5">
    <source>
        <dbReference type="SAM" id="SignalP"/>
    </source>
</evidence>
<dbReference type="CDD" id="cd16145">
    <property type="entry name" value="ARS_like"/>
    <property type="match status" value="1"/>
</dbReference>
<dbReference type="RefSeq" id="WP_099437623.1">
    <property type="nucleotide sequence ID" value="NZ_CP024091.1"/>
</dbReference>
<feature type="chain" id="PRO_5013575026" evidence="5">
    <location>
        <begin position="23"/>
        <end position="498"/>
    </location>
</feature>
<comment type="similarity">
    <text evidence="1">Belongs to the sulfatase family.</text>
</comment>
<dbReference type="PROSITE" id="PS00523">
    <property type="entry name" value="SULFATASE_1"/>
    <property type="match status" value="1"/>
</dbReference>
<reference evidence="7 8" key="1">
    <citation type="submission" date="2017-10" db="EMBL/GenBank/DDBJ databases">
        <title>Whole genome of Pedobacter ginsengisoli T01R-27 isolated from tomato rhizosphere.</title>
        <authorList>
            <person name="Weon H.-Y."/>
            <person name="Lee S.A."/>
            <person name="Sang M.K."/>
            <person name="Song J."/>
        </authorList>
    </citation>
    <scope>NUCLEOTIDE SEQUENCE [LARGE SCALE GENOMIC DNA]</scope>
    <source>
        <strain evidence="7 8">T01R-27</strain>
    </source>
</reference>
<dbReference type="Gene3D" id="3.30.1120.10">
    <property type="match status" value="1"/>
</dbReference>
<keyword evidence="8" id="KW-1185">Reference proteome</keyword>
<organism evidence="7 8">
    <name type="scientific">Pedobacter ginsengisoli</name>
    <dbReference type="NCBI Taxonomy" id="363852"/>
    <lineage>
        <taxon>Bacteria</taxon>
        <taxon>Pseudomonadati</taxon>
        <taxon>Bacteroidota</taxon>
        <taxon>Sphingobacteriia</taxon>
        <taxon>Sphingobacteriales</taxon>
        <taxon>Sphingobacteriaceae</taxon>
        <taxon>Pedobacter</taxon>
    </lineage>
</organism>
<dbReference type="PANTHER" id="PTHR42693">
    <property type="entry name" value="ARYLSULFATASE FAMILY MEMBER"/>
    <property type="match status" value="1"/>
</dbReference>
<evidence type="ECO:0000259" key="6">
    <source>
        <dbReference type="Pfam" id="PF00884"/>
    </source>
</evidence>
<evidence type="ECO:0000256" key="3">
    <source>
        <dbReference type="ARBA" id="ARBA00022801"/>
    </source>
</evidence>
<dbReference type="Gene3D" id="3.40.720.10">
    <property type="entry name" value="Alkaline Phosphatase, subunit A"/>
    <property type="match status" value="1"/>
</dbReference>
<keyword evidence="2" id="KW-0479">Metal-binding</keyword>
<dbReference type="GO" id="GO:0004065">
    <property type="term" value="F:arylsulfatase activity"/>
    <property type="evidence" value="ECO:0007669"/>
    <property type="project" value="TreeGrafter"/>
</dbReference>
<name>A0A2D1U236_9SPHI</name>
<feature type="signal peptide" evidence="5">
    <location>
        <begin position="1"/>
        <end position="22"/>
    </location>
</feature>
<evidence type="ECO:0000256" key="2">
    <source>
        <dbReference type="ARBA" id="ARBA00022723"/>
    </source>
</evidence>
<dbReference type="Proteomes" id="UP000223749">
    <property type="component" value="Chromosome"/>
</dbReference>
<evidence type="ECO:0000256" key="1">
    <source>
        <dbReference type="ARBA" id="ARBA00008779"/>
    </source>
</evidence>
<evidence type="ECO:0000256" key="4">
    <source>
        <dbReference type="ARBA" id="ARBA00022837"/>
    </source>
</evidence>
<keyword evidence="3" id="KW-0378">Hydrolase</keyword>
<evidence type="ECO:0000313" key="8">
    <source>
        <dbReference type="Proteomes" id="UP000223749"/>
    </source>
</evidence>